<evidence type="ECO:0000313" key="3">
    <source>
        <dbReference type="Proteomes" id="UP001341840"/>
    </source>
</evidence>
<gene>
    <name evidence="2" type="ORF">PIB30_109282</name>
</gene>
<dbReference type="EMBL" id="JASCZI010035719">
    <property type="protein sequence ID" value="MED6129582.1"/>
    <property type="molecule type" value="Genomic_DNA"/>
</dbReference>
<evidence type="ECO:0000259" key="1">
    <source>
        <dbReference type="Pfam" id="PF26130"/>
    </source>
</evidence>
<comment type="caution">
    <text evidence="2">The sequence shown here is derived from an EMBL/GenBank/DDBJ whole genome shotgun (WGS) entry which is preliminary data.</text>
</comment>
<dbReference type="Proteomes" id="UP001341840">
    <property type="component" value="Unassembled WGS sequence"/>
</dbReference>
<reference evidence="2 3" key="1">
    <citation type="journal article" date="2023" name="Plants (Basel)">
        <title>Bridging the Gap: Combining Genomics and Transcriptomics Approaches to Understand Stylosanthes scabra, an Orphan Legume from the Brazilian Caatinga.</title>
        <authorList>
            <person name="Ferreira-Neto J.R.C."/>
            <person name="da Silva M.D."/>
            <person name="Binneck E."/>
            <person name="de Melo N.F."/>
            <person name="da Silva R.H."/>
            <person name="de Melo A.L.T.M."/>
            <person name="Pandolfi V."/>
            <person name="Bustamante F.O."/>
            <person name="Brasileiro-Vidal A.C."/>
            <person name="Benko-Iseppon A.M."/>
        </authorList>
    </citation>
    <scope>NUCLEOTIDE SEQUENCE [LARGE SCALE GENOMIC DNA]</scope>
    <source>
        <tissue evidence="2">Leaves</tissue>
    </source>
</reference>
<feature type="domain" description="PB1-like" evidence="1">
    <location>
        <begin position="4"/>
        <end position="86"/>
    </location>
</feature>
<accession>A0ABU6RZY9</accession>
<proteinExistence type="predicted"/>
<keyword evidence="3" id="KW-1185">Reference proteome</keyword>
<dbReference type="Pfam" id="PF26130">
    <property type="entry name" value="PB1-like"/>
    <property type="match status" value="1"/>
</dbReference>
<protein>
    <recommendedName>
        <fullName evidence="1">PB1-like domain-containing protein</fullName>
    </recommendedName>
</protein>
<dbReference type="InterPro" id="IPR058594">
    <property type="entry name" value="PB1-like_dom_pln"/>
</dbReference>
<evidence type="ECO:0000313" key="2">
    <source>
        <dbReference type="EMBL" id="MED6129582.1"/>
    </source>
</evidence>
<organism evidence="2 3">
    <name type="scientific">Stylosanthes scabra</name>
    <dbReference type="NCBI Taxonomy" id="79078"/>
    <lineage>
        <taxon>Eukaryota</taxon>
        <taxon>Viridiplantae</taxon>
        <taxon>Streptophyta</taxon>
        <taxon>Embryophyta</taxon>
        <taxon>Tracheophyta</taxon>
        <taxon>Spermatophyta</taxon>
        <taxon>Magnoliopsida</taxon>
        <taxon>eudicotyledons</taxon>
        <taxon>Gunneridae</taxon>
        <taxon>Pentapetalae</taxon>
        <taxon>rosids</taxon>
        <taxon>fabids</taxon>
        <taxon>Fabales</taxon>
        <taxon>Fabaceae</taxon>
        <taxon>Papilionoideae</taxon>
        <taxon>50 kb inversion clade</taxon>
        <taxon>dalbergioids sensu lato</taxon>
        <taxon>Dalbergieae</taxon>
        <taxon>Pterocarpus clade</taxon>
        <taxon>Stylosanthes</taxon>
    </lineage>
</organism>
<name>A0ABU6RZY9_9FABA</name>
<sequence>MVDTFVVPVFHHGGQFVRNPLGELEYVNGLVERFEEMDIDHVNFRDMKTLFESLGYREYAEVFWQDRNAPEFETGLNKLRGDADILTQ</sequence>